<feature type="region of interest" description="Disordered" evidence="1">
    <location>
        <begin position="250"/>
        <end position="291"/>
    </location>
</feature>
<accession>A0A0N4U8M7</accession>
<organism evidence="2 3">
    <name type="scientific">Dracunculus medinensis</name>
    <name type="common">Guinea worm</name>
    <dbReference type="NCBI Taxonomy" id="318479"/>
    <lineage>
        <taxon>Eukaryota</taxon>
        <taxon>Metazoa</taxon>
        <taxon>Ecdysozoa</taxon>
        <taxon>Nematoda</taxon>
        <taxon>Chromadorea</taxon>
        <taxon>Rhabditida</taxon>
        <taxon>Spirurina</taxon>
        <taxon>Dracunculoidea</taxon>
        <taxon>Dracunculidae</taxon>
        <taxon>Dracunculus</taxon>
    </lineage>
</organism>
<dbReference type="WBParaSite" id="DME_0000341001-mRNA-1">
    <property type="protein sequence ID" value="DME_0000341001-mRNA-1"/>
    <property type="gene ID" value="DME_0000341001"/>
</dbReference>
<reference evidence="3" key="1">
    <citation type="submission" date="2016-04" db="UniProtKB">
        <authorList>
            <consortium name="WormBaseParasite"/>
        </authorList>
    </citation>
    <scope>IDENTIFICATION</scope>
</reference>
<evidence type="ECO:0000313" key="2">
    <source>
        <dbReference type="Proteomes" id="UP000038040"/>
    </source>
</evidence>
<sequence>LRFLSGKLDDSSKQQMTEVNDKVLYRHYQQRNKFKDAIDYLDQIFEDFNKEREHNSVSRLYFIYFIKFILFRKRAVIRVLIRIREENSNFQLYSLKCMQNFKDLEGSGQRKVNNFDRSSTNDVNIDVSETIILKLDNDKLDFTKKWLADDIKSWATVQMKPDLLLSTSEETDFDERSLGSCSAEVAAINSLDRQKKYKDTPDLIQNVNANQKPKNKVEALQSIFENKQRSANSSQTGGYCSSGSLEAQSSSVITNHQPSLPPSCGKKSSPIGKQSISSHAQSIEDDEDDGFYDNLQLDDRRFSRASELDASVITNRLPPTIKSTNRLGQFFRKIGSSKTPTSAASLISLNRRIKSSIFGSKKRLN</sequence>
<evidence type="ECO:0000313" key="3">
    <source>
        <dbReference type="WBParaSite" id="DME_0000341001-mRNA-1"/>
    </source>
</evidence>
<evidence type="ECO:0000256" key="1">
    <source>
        <dbReference type="SAM" id="MobiDB-lite"/>
    </source>
</evidence>
<dbReference type="Proteomes" id="UP000038040">
    <property type="component" value="Unplaced"/>
</dbReference>
<protein>
    <submittedName>
        <fullName evidence="3">TPR_REGION domain-containing protein</fullName>
    </submittedName>
</protein>
<name>A0A0N4U8M7_DRAME</name>
<dbReference type="AlphaFoldDB" id="A0A0N4U8M7"/>
<proteinExistence type="predicted"/>
<feature type="compositionally biased region" description="Polar residues" evidence="1">
    <location>
        <begin position="271"/>
        <end position="281"/>
    </location>
</feature>